<keyword evidence="3" id="KW-1185">Reference proteome</keyword>
<dbReference type="Proteomes" id="UP000585258">
    <property type="component" value="Unassembled WGS sequence"/>
</dbReference>
<dbReference type="EMBL" id="JACKWY010000011">
    <property type="protein sequence ID" value="MBB6716085.1"/>
    <property type="molecule type" value="Genomic_DNA"/>
</dbReference>
<evidence type="ECO:0000313" key="4">
    <source>
        <dbReference type="Proteomes" id="UP000585258"/>
    </source>
</evidence>
<gene>
    <name evidence="1" type="ORF">H7E68_15380</name>
    <name evidence="2" type="ORF">SAMN04488529_11024</name>
</gene>
<dbReference type="STRING" id="94869.SAMN04488529_11024"/>
<accession>A0A1H0UC85</accession>
<dbReference type="OrthoDB" id="1937166at2"/>
<dbReference type="Proteomes" id="UP000198597">
    <property type="component" value="Unassembled WGS sequence"/>
</dbReference>
<evidence type="ECO:0000313" key="3">
    <source>
        <dbReference type="Proteomes" id="UP000198597"/>
    </source>
</evidence>
<organism evidence="2 3">
    <name type="scientific">Clostridium gasigenes</name>
    <dbReference type="NCBI Taxonomy" id="94869"/>
    <lineage>
        <taxon>Bacteria</taxon>
        <taxon>Bacillati</taxon>
        <taxon>Bacillota</taxon>
        <taxon>Clostridia</taxon>
        <taxon>Eubacteriales</taxon>
        <taxon>Clostridiaceae</taxon>
        <taxon>Clostridium</taxon>
    </lineage>
</organism>
<evidence type="ECO:0000313" key="1">
    <source>
        <dbReference type="EMBL" id="MBB6716085.1"/>
    </source>
</evidence>
<evidence type="ECO:0000313" key="2">
    <source>
        <dbReference type="EMBL" id="SDP63625.1"/>
    </source>
</evidence>
<protein>
    <submittedName>
        <fullName evidence="2">Uncharacterized protein</fullName>
    </submittedName>
</protein>
<dbReference type="AlphaFoldDB" id="A0A1H0UC85"/>
<dbReference type="RefSeq" id="WP_089971218.1">
    <property type="nucleotide sequence ID" value="NZ_CP071376.1"/>
</dbReference>
<name>A0A1H0UC85_9CLOT</name>
<dbReference type="EMBL" id="FNJM01000010">
    <property type="protein sequence ID" value="SDP63625.1"/>
    <property type="molecule type" value="Genomic_DNA"/>
</dbReference>
<reference evidence="2 3" key="1">
    <citation type="submission" date="2016-10" db="EMBL/GenBank/DDBJ databases">
        <authorList>
            <person name="de Groot N.N."/>
        </authorList>
    </citation>
    <scope>NUCLEOTIDE SEQUENCE [LARGE SCALE GENOMIC DNA]</scope>
    <source>
        <strain evidence="2 3">DSM 12272</strain>
    </source>
</reference>
<reference evidence="1 4" key="2">
    <citation type="submission" date="2020-08" db="EMBL/GenBank/DDBJ databases">
        <title>Clostridia isolated from Swiss meat.</title>
        <authorList>
            <person name="Wambui J."/>
            <person name="Stevens M.J.A."/>
            <person name="Stephan R."/>
        </authorList>
    </citation>
    <scope>NUCLEOTIDE SEQUENCE [LARGE SCALE GENOMIC DNA]</scope>
    <source>
        <strain evidence="1 4">CM001</strain>
    </source>
</reference>
<dbReference type="GeneID" id="65310638"/>
<sequence>MGIKEMMIKRFLRFKIIRDLPGQLVIRFDNNTNIQSEGEQYESLLVKGVKLLDGINDLQFDYSRNLIGISYDIKKLQTKKVLAWIQIIMDTLVDNFSFIKDNWERNSNVVVNKIESQLKTKKQNLYK</sequence>
<proteinExistence type="predicted"/>